<dbReference type="GO" id="GO:0015288">
    <property type="term" value="F:porin activity"/>
    <property type="evidence" value="ECO:0007669"/>
    <property type="project" value="TreeGrafter"/>
</dbReference>
<proteinExistence type="inferred from homology"/>
<comment type="caution">
    <text evidence="5">The sequence shown here is derived from an EMBL/GenBank/DDBJ whole genome shotgun (WGS) entry which is preliminary data.</text>
</comment>
<protein>
    <submittedName>
        <fullName evidence="5">Outer membrane porin, OprD family</fullName>
    </submittedName>
</protein>
<evidence type="ECO:0000256" key="4">
    <source>
        <dbReference type="SAM" id="SignalP"/>
    </source>
</evidence>
<name>A0A7C3G653_9BACT</name>
<dbReference type="EMBL" id="DRNH01000111">
    <property type="protein sequence ID" value="HFB53512.1"/>
    <property type="molecule type" value="Genomic_DNA"/>
</dbReference>
<keyword evidence="2" id="KW-0813">Transport</keyword>
<dbReference type="PANTHER" id="PTHR34596">
    <property type="entry name" value="CHITOPORIN"/>
    <property type="match status" value="1"/>
</dbReference>
<gene>
    <name evidence="5" type="ORF">ENJ67_02155</name>
</gene>
<dbReference type="Gene3D" id="2.40.160.10">
    <property type="entry name" value="Porin"/>
    <property type="match status" value="1"/>
</dbReference>
<evidence type="ECO:0000256" key="2">
    <source>
        <dbReference type="ARBA" id="ARBA00022448"/>
    </source>
</evidence>
<dbReference type="GO" id="GO:0016020">
    <property type="term" value="C:membrane"/>
    <property type="evidence" value="ECO:0007669"/>
    <property type="project" value="InterPro"/>
</dbReference>
<feature type="chain" id="PRO_5028124153" evidence="4">
    <location>
        <begin position="23"/>
        <end position="342"/>
    </location>
</feature>
<dbReference type="InterPro" id="IPR023614">
    <property type="entry name" value="Porin_dom_sf"/>
</dbReference>
<dbReference type="PANTHER" id="PTHR34596:SF2">
    <property type="entry name" value="CHITOPORIN"/>
    <property type="match status" value="1"/>
</dbReference>
<organism evidence="5">
    <name type="scientific">Sulfurimonas autotrophica</name>
    <dbReference type="NCBI Taxonomy" id="202747"/>
    <lineage>
        <taxon>Bacteria</taxon>
        <taxon>Pseudomonadati</taxon>
        <taxon>Campylobacterota</taxon>
        <taxon>Epsilonproteobacteria</taxon>
        <taxon>Campylobacterales</taxon>
        <taxon>Sulfurimonadaceae</taxon>
        <taxon>Sulfurimonas</taxon>
    </lineage>
</organism>
<comment type="similarity">
    <text evidence="1">Belongs to the outer membrane porin (Opr) (TC 1.B.25) family.</text>
</comment>
<feature type="signal peptide" evidence="4">
    <location>
        <begin position="1"/>
        <end position="22"/>
    </location>
</feature>
<dbReference type="AlphaFoldDB" id="A0A7C3G653"/>
<reference evidence="5" key="1">
    <citation type="journal article" date="2020" name="mSystems">
        <title>Genome- and Community-Level Interaction Insights into Carbon Utilization and Element Cycling Functions of Hydrothermarchaeota in Hydrothermal Sediment.</title>
        <authorList>
            <person name="Zhou Z."/>
            <person name="Liu Y."/>
            <person name="Xu W."/>
            <person name="Pan J."/>
            <person name="Luo Z.H."/>
            <person name="Li M."/>
        </authorList>
    </citation>
    <scope>NUCLEOTIDE SEQUENCE [LARGE SCALE GENOMIC DNA]</scope>
    <source>
        <strain evidence="5">HyVt-507</strain>
    </source>
</reference>
<dbReference type="Pfam" id="PF03573">
    <property type="entry name" value="OprD"/>
    <property type="match status" value="1"/>
</dbReference>
<evidence type="ECO:0000256" key="1">
    <source>
        <dbReference type="ARBA" id="ARBA00009075"/>
    </source>
</evidence>
<feature type="non-terminal residue" evidence="5">
    <location>
        <position position="342"/>
    </location>
</feature>
<evidence type="ECO:0000313" key="5">
    <source>
        <dbReference type="EMBL" id="HFB53512.1"/>
    </source>
</evidence>
<dbReference type="Proteomes" id="UP000886390">
    <property type="component" value="Unassembled WGS sequence"/>
</dbReference>
<evidence type="ECO:0000256" key="3">
    <source>
        <dbReference type="ARBA" id="ARBA00022729"/>
    </source>
</evidence>
<dbReference type="InterPro" id="IPR005318">
    <property type="entry name" value="OM_porin_bac"/>
</dbReference>
<sequence length="342" mass="37366">MQRKYSLFVPLTLSLAASLLQAQTNMPKQSLKTNGQLIYQKQKNADSLRELFSEGNFYGRLRSNTFYFAYDNDDATHDTQLISGLGASLVFKSAQYNGFDTIVGLYGSRAFFNESNDAVGTLKAGKDMLSRFDYANTGSKSMGVIGQANIGYTYSKTKLIVGRQLVETFYTKSNDTKMIPNTFDGLVIDSKNIANTHLKLAYLTKQKLRDHTDAHAVLMVGDANSTSSLKPQWSENDDGAMHKGLTYTALKAAGKPTDAPLIVLDAQNSSINNLKINFSSYVVPELLSQVMTELNYKIPLKGFSITPGLRYIEQFDNGAGAVGGASITTTGLGGYKDAHSLD</sequence>
<accession>A0A7C3G653</accession>
<keyword evidence="3 4" id="KW-0732">Signal</keyword>